<dbReference type="InterPro" id="IPR012337">
    <property type="entry name" value="RNaseH-like_sf"/>
</dbReference>
<evidence type="ECO:0000256" key="1">
    <source>
        <dbReference type="ARBA" id="ARBA00022578"/>
    </source>
</evidence>
<evidence type="ECO:0000256" key="7">
    <source>
        <dbReference type="ARBA" id="ARBA00022842"/>
    </source>
</evidence>
<sequence>MRLSVASSESFKVNAIGSIALDTPYGLLLLRNVLYYSDIPGVLISLGHLLQENFSISFLNKLFYLSNQGHNFLTIKRNNEWFTTFDNSAQPTINIKSISSSLCTTKCSAKSPQDESLLWHKRLGHLSIRHLKRMQASNIVGGIPNILFRNIKLCHDCSLSKSQHRPVKSASRQMVNQPGDLSVANLMGPYESSLNNKKYILMIQDAFSQVVVAISLADKSEAKKCLINWIRPFLNITNYKIKAIRTNNGTEFKNHLFNDLLTKNGIIHEYSMPYEHHQNGRIEQTNRTISEMALTFLLAANLPEFLWPWAFWHSVWIFNRYLHAEDKTKHFEILGKKRPSLELPQVFGAKSFIYEHNFRKDFSSRAVIGYYVGVSED</sequence>
<comment type="catalytic activity">
    <reaction evidence="13">
        <text>DNA(n) + a 2'-deoxyribonucleoside 5'-triphosphate = DNA(n+1) + diphosphate</text>
        <dbReference type="Rhea" id="RHEA:22508"/>
        <dbReference type="Rhea" id="RHEA-COMP:17339"/>
        <dbReference type="Rhea" id="RHEA-COMP:17340"/>
        <dbReference type="ChEBI" id="CHEBI:33019"/>
        <dbReference type="ChEBI" id="CHEBI:61560"/>
        <dbReference type="ChEBI" id="CHEBI:173112"/>
        <dbReference type="EC" id="2.7.7.49"/>
    </reaction>
</comment>
<keyword evidence="7" id="KW-0460">Magnesium</keyword>
<evidence type="ECO:0000256" key="9">
    <source>
        <dbReference type="ARBA" id="ARBA00022908"/>
    </source>
</evidence>
<evidence type="ECO:0000256" key="12">
    <source>
        <dbReference type="ARBA" id="ARBA00023172"/>
    </source>
</evidence>
<dbReference type="GO" id="GO:0004519">
    <property type="term" value="F:endonuclease activity"/>
    <property type="evidence" value="ECO:0007669"/>
    <property type="project" value="UniProtKB-KW"/>
</dbReference>
<keyword evidence="1" id="KW-0815">Transposition</keyword>
<evidence type="ECO:0000256" key="11">
    <source>
        <dbReference type="ARBA" id="ARBA00022932"/>
    </source>
</evidence>
<proteinExistence type="predicted"/>
<accession>A0A9Q3HRD7</accession>
<dbReference type="GO" id="GO:0032196">
    <property type="term" value="P:transposition"/>
    <property type="evidence" value="ECO:0007669"/>
    <property type="project" value="UniProtKB-KW"/>
</dbReference>
<dbReference type="EMBL" id="AVOT02023528">
    <property type="protein sequence ID" value="MBW0513597.1"/>
    <property type="molecule type" value="Genomic_DNA"/>
</dbReference>
<dbReference type="Proteomes" id="UP000765509">
    <property type="component" value="Unassembled WGS sequence"/>
</dbReference>
<name>A0A9Q3HRD7_9BASI</name>
<keyword evidence="9" id="KW-0229">DNA integration</keyword>
<evidence type="ECO:0000313" key="17">
    <source>
        <dbReference type="Proteomes" id="UP000765509"/>
    </source>
</evidence>
<keyword evidence="2" id="KW-0548">Nucleotidyltransferase</keyword>
<evidence type="ECO:0000256" key="2">
    <source>
        <dbReference type="ARBA" id="ARBA00022695"/>
    </source>
</evidence>
<dbReference type="GO" id="GO:0006310">
    <property type="term" value="P:DNA recombination"/>
    <property type="evidence" value="ECO:0007669"/>
    <property type="project" value="UniProtKB-KW"/>
</dbReference>
<dbReference type="GO" id="GO:0016787">
    <property type="term" value="F:hydrolase activity"/>
    <property type="evidence" value="ECO:0007669"/>
    <property type="project" value="UniProtKB-KW"/>
</dbReference>
<evidence type="ECO:0000313" key="16">
    <source>
        <dbReference type="EMBL" id="MBW0513597.1"/>
    </source>
</evidence>
<dbReference type="InterPro" id="IPR001584">
    <property type="entry name" value="Integrase_cat-core"/>
</dbReference>
<dbReference type="GO" id="GO:0046872">
    <property type="term" value="F:metal ion binding"/>
    <property type="evidence" value="ECO:0007669"/>
    <property type="project" value="UniProtKB-KW"/>
</dbReference>
<dbReference type="SUPFAM" id="SSF53098">
    <property type="entry name" value="Ribonuclease H-like"/>
    <property type="match status" value="1"/>
</dbReference>
<keyword evidence="8" id="KW-0694">RNA-binding</keyword>
<feature type="domain" description="Integrase catalytic" evidence="15">
    <location>
        <begin position="174"/>
        <end position="338"/>
    </location>
</feature>
<dbReference type="PANTHER" id="PTHR42648:SF11">
    <property type="entry name" value="TRANSPOSON TY4-P GAG-POL POLYPROTEIN"/>
    <property type="match status" value="1"/>
</dbReference>
<dbReference type="AlphaFoldDB" id="A0A9Q3HRD7"/>
<keyword evidence="10" id="KW-0695">RNA-directed DNA polymerase</keyword>
<organism evidence="16 17">
    <name type="scientific">Austropuccinia psidii MF-1</name>
    <dbReference type="NCBI Taxonomy" id="1389203"/>
    <lineage>
        <taxon>Eukaryota</taxon>
        <taxon>Fungi</taxon>
        <taxon>Dikarya</taxon>
        <taxon>Basidiomycota</taxon>
        <taxon>Pucciniomycotina</taxon>
        <taxon>Pucciniomycetes</taxon>
        <taxon>Pucciniales</taxon>
        <taxon>Sphaerophragmiaceae</taxon>
        <taxon>Austropuccinia</taxon>
    </lineage>
</organism>
<dbReference type="GO" id="GO:0003964">
    <property type="term" value="F:RNA-directed DNA polymerase activity"/>
    <property type="evidence" value="ECO:0007669"/>
    <property type="project" value="UniProtKB-KW"/>
</dbReference>
<dbReference type="Pfam" id="PF13976">
    <property type="entry name" value="gag_pre-integrs"/>
    <property type="match status" value="1"/>
</dbReference>
<keyword evidence="11" id="KW-0239">DNA-directed DNA polymerase</keyword>
<evidence type="ECO:0000256" key="6">
    <source>
        <dbReference type="ARBA" id="ARBA00022801"/>
    </source>
</evidence>
<dbReference type="InterPro" id="IPR036397">
    <property type="entry name" value="RNaseH_sf"/>
</dbReference>
<keyword evidence="5" id="KW-0255">Endonuclease</keyword>
<protein>
    <recommendedName>
        <fullName evidence="15">Integrase catalytic domain-containing protein</fullName>
    </recommendedName>
</protein>
<keyword evidence="4" id="KW-0479">Metal-binding</keyword>
<evidence type="ECO:0000256" key="5">
    <source>
        <dbReference type="ARBA" id="ARBA00022759"/>
    </source>
</evidence>
<dbReference type="PANTHER" id="PTHR42648">
    <property type="entry name" value="TRANSPOSASE, PUTATIVE-RELATED"/>
    <property type="match status" value="1"/>
</dbReference>
<evidence type="ECO:0000256" key="4">
    <source>
        <dbReference type="ARBA" id="ARBA00022723"/>
    </source>
</evidence>
<keyword evidence="6" id="KW-0378">Hydrolase</keyword>
<keyword evidence="17" id="KW-1185">Reference proteome</keyword>
<dbReference type="Gene3D" id="3.30.420.10">
    <property type="entry name" value="Ribonuclease H-like superfamily/Ribonuclease H"/>
    <property type="match status" value="1"/>
</dbReference>
<dbReference type="PROSITE" id="PS50994">
    <property type="entry name" value="INTEGRASE"/>
    <property type="match status" value="1"/>
</dbReference>
<dbReference type="GO" id="GO:0005634">
    <property type="term" value="C:nucleus"/>
    <property type="evidence" value="ECO:0007669"/>
    <property type="project" value="UniProtKB-ARBA"/>
</dbReference>
<dbReference type="GO" id="GO:0003887">
    <property type="term" value="F:DNA-directed DNA polymerase activity"/>
    <property type="evidence" value="ECO:0007669"/>
    <property type="project" value="UniProtKB-KW"/>
</dbReference>
<reference evidence="16" key="1">
    <citation type="submission" date="2021-03" db="EMBL/GenBank/DDBJ databases">
        <title>Draft genome sequence of rust myrtle Austropuccinia psidii MF-1, a brazilian biotype.</title>
        <authorList>
            <person name="Quecine M.C."/>
            <person name="Pachon D.M.R."/>
            <person name="Bonatelli M.L."/>
            <person name="Correr F.H."/>
            <person name="Franceschini L.M."/>
            <person name="Leite T.F."/>
            <person name="Margarido G.R.A."/>
            <person name="Almeida C.A."/>
            <person name="Ferrarezi J.A."/>
            <person name="Labate C.A."/>
        </authorList>
    </citation>
    <scope>NUCLEOTIDE SEQUENCE</scope>
    <source>
        <strain evidence="16">MF-1</strain>
    </source>
</reference>
<evidence type="ECO:0000259" key="15">
    <source>
        <dbReference type="PROSITE" id="PS50994"/>
    </source>
</evidence>
<evidence type="ECO:0000256" key="10">
    <source>
        <dbReference type="ARBA" id="ARBA00022918"/>
    </source>
</evidence>
<gene>
    <name evidence="16" type="ORF">O181_053312</name>
</gene>
<dbReference type="GO" id="GO:0015074">
    <property type="term" value="P:DNA integration"/>
    <property type="evidence" value="ECO:0007669"/>
    <property type="project" value="UniProtKB-KW"/>
</dbReference>
<keyword evidence="11" id="KW-0808">Transferase</keyword>
<keyword evidence="3" id="KW-0540">Nuclease</keyword>
<evidence type="ECO:0000256" key="3">
    <source>
        <dbReference type="ARBA" id="ARBA00022722"/>
    </source>
</evidence>
<keyword evidence="12" id="KW-0233">DNA recombination</keyword>
<comment type="catalytic activity">
    <reaction evidence="14">
        <text>DNA(n) + a 2'-deoxyribonucleoside 5'-triphosphate = DNA(n+1) + diphosphate</text>
        <dbReference type="Rhea" id="RHEA:22508"/>
        <dbReference type="Rhea" id="RHEA-COMP:17339"/>
        <dbReference type="Rhea" id="RHEA-COMP:17340"/>
        <dbReference type="ChEBI" id="CHEBI:33019"/>
        <dbReference type="ChEBI" id="CHEBI:61560"/>
        <dbReference type="ChEBI" id="CHEBI:173112"/>
        <dbReference type="EC" id="2.7.7.7"/>
    </reaction>
</comment>
<dbReference type="OrthoDB" id="6621683at2759"/>
<dbReference type="InterPro" id="IPR025724">
    <property type="entry name" value="GAG-pre-integrase_dom"/>
</dbReference>
<evidence type="ECO:0000256" key="8">
    <source>
        <dbReference type="ARBA" id="ARBA00022884"/>
    </source>
</evidence>
<evidence type="ECO:0000256" key="14">
    <source>
        <dbReference type="ARBA" id="ARBA00049244"/>
    </source>
</evidence>
<comment type="caution">
    <text evidence="16">The sequence shown here is derived from an EMBL/GenBank/DDBJ whole genome shotgun (WGS) entry which is preliminary data.</text>
</comment>
<dbReference type="GO" id="GO:0003723">
    <property type="term" value="F:RNA binding"/>
    <property type="evidence" value="ECO:0007669"/>
    <property type="project" value="UniProtKB-KW"/>
</dbReference>
<dbReference type="InterPro" id="IPR039537">
    <property type="entry name" value="Retrotran_Ty1/copia-like"/>
</dbReference>
<evidence type="ECO:0000256" key="13">
    <source>
        <dbReference type="ARBA" id="ARBA00048173"/>
    </source>
</evidence>